<evidence type="ECO:0000256" key="1">
    <source>
        <dbReference type="ARBA" id="ARBA00022491"/>
    </source>
</evidence>
<dbReference type="Gene3D" id="1.10.1660.10">
    <property type="match status" value="1"/>
</dbReference>
<keyword evidence="1" id="KW-0678">Repressor</keyword>
<dbReference type="Proteomes" id="UP000315252">
    <property type="component" value="Unassembled WGS sequence"/>
</dbReference>
<dbReference type="SMART" id="SM00382">
    <property type="entry name" value="AAA"/>
    <property type="match status" value="1"/>
</dbReference>
<dbReference type="Pfam" id="PF13411">
    <property type="entry name" value="MerR_1"/>
    <property type="match status" value="1"/>
</dbReference>
<dbReference type="SMART" id="SM00422">
    <property type="entry name" value="HTH_MERR"/>
    <property type="match status" value="1"/>
</dbReference>
<accession>A0A545TYL4</accession>
<feature type="domain" description="HTH merR-type" evidence="5">
    <location>
        <begin position="10"/>
        <end position="74"/>
    </location>
</feature>
<dbReference type="InterPro" id="IPR027417">
    <property type="entry name" value="P-loop_NTPase"/>
</dbReference>
<dbReference type="CDD" id="cd00592">
    <property type="entry name" value="HTH_MerR-like"/>
    <property type="match status" value="1"/>
</dbReference>
<keyword evidence="4" id="KW-0804">Transcription</keyword>
<dbReference type="SUPFAM" id="SSF46955">
    <property type="entry name" value="Putative DNA-binding domain"/>
    <property type="match status" value="1"/>
</dbReference>
<dbReference type="RefSeq" id="WP_142895922.1">
    <property type="nucleotide sequence ID" value="NZ_ML660053.1"/>
</dbReference>
<dbReference type="InterPro" id="IPR003593">
    <property type="entry name" value="AAA+_ATPase"/>
</dbReference>
<gene>
    <name evidence="6" type="ORF">FKG95_08730</name>
</gene>
<dbReference type="AlphaFoldDB" id="A0A545TYL4"/>
<keyword evidence="7" id="KW-1185">Reference proteome</keyword>
<evidence type="ECO:0000256" key="3">
    <source>
        <dbReference type="ARBA" id="ARBA00023125"/>
    </source>
</evidence>
<dbReference type="InterPro" id="IPR000551">
    <property type="entry name" value="MerR-type_HTH_dom"/>
</dbReference>
<dbReference type="PANTHER" id="PTHR30204">
    <property type="entry name" value="REDOX-CYCLING DRUG-SENSING TRANSCRIPTIONAL ACTIVATOR SOXR"/>
    <property type="match status" value="1"/>
</dbReference>
<dbReference type="PROSITE" id="PS50937">
    <property type="entry name" value="HTH_MERR_2"/>
    <property type="match status" value="1"/>
</dbReference>
<dbReference type="OrthoDB" id="9803659at2"/>
<reference evidence="6 7" key="1">
    <citation type="submission" date="2019-06" db="EMBL/GenBank/DDBJ databases">
        <title>Whole genome sequence for Rhodospirillaceae sp. R148.</title>
        <authorList>
            <person name="Wang G."/>
        </authorList>
    </citation>
    <scope>NUCLEOTIDE SEQUENCE [LARGE SCALE GENOMIC DNA]</scope>
    <source>
        <strain evidence="6 7">R148</strain>
    </source>
</reference>
<evidence type="ECO:0000313" key="6">
    <source>
        <dbReference type="EMBL" id="TQV82291.1"/>
    </source>
</evidence>
<keyword evidence="2" id="KW-0805">Transcription regulation</keyword>
<evidence type="ECO:0000256" key="2">
    <source>
        <dbReference type="ARBA" id="ARBA00023015"/>
    </source>
</evidence>
<dbReference type="PROSITE" id="PS00552">
    <property type="entry name" value="HTH_MERR_1"/>
    <property type="match status" value="1"/>
</dbReference>
<dbReference type="GO" id="GO:0003677">
    <property type="term" value="F:DNA binding"/>
    <property type="evidence" value="ECO:0007669"/>
    <property type="project" value="UniProtKB-KW"/>
</dbReference>
<dbReference type="InterPro" id="IPR009061">
    <property type="entry name" value="DNA-bd_dom_put_sf"/>
</dbReference>
<dbReference type="PANTHER" id="PTHR30204:SF69">
    <property type="entry name" value="MERR-FAMILY TRANSCRIPTIONAL REGULATOR"/>
    <property type="match status" value="1"/>
</dbReference>
<evidence type="ECO:0000313" key="7">
    <source>
        <dbReference type="Proteomes" id="UP000315252"/>
    </source>
</evidence>
<sequence>MTSGEFLNPSEAARRLGVSAKALRLYEAQGLMTPLRSEAGWRSYGPVEMARAAEIATLRKLKLSLAQVARVLDGDAESLAAALMAHQVSLEAQATQLSGTIAEVRSFREKLSQGQTPDIRALADILEPAEGARVAFDLPWPWGGERFELNGIPHLTFITGPLGSGKTRLARRIAEKLPGAVFVGLDRLDEGGAGERPGYRQTSDAAWSDALSWLLDDGAADTQALRQLLSLLHAEGADILVIDMVEQGLDEASQEALMRYLRRRPHGAASLFLLTRSNAILDVTLVGSEERILFCPANHSPPVEVKPYAGAPGYEALTSCLASPDVRARTEGVVVLRSGQA</sequence>
<dbReference type="EMBL" id="VHSH01000002">
    <property type="protein sequence ID" value="TQV82291.1"/>
    <property type="molecule type" value="Genomic_DNA"/>
</dbReference>
<comment type="caution">
    <text evidence="6">The sequence shown here is derived from an EMBL/GenBank/DDBJ whole genome shotgun (WGS) entry which is preliminary data.</text>
</comment>
<evidence type="ECO:0000259" key="5">
    <source>
        <dbReference type="PROSITE" id="PS50937"/>
    </source>
</evidence>
<dbReference type="Gene3D" id="3.40.50.300">
    <property type="entry name" value="P-loop containing nucleotide triphosphate hydrolases"/>
    <property type="match status" value="1"/>
</dbReference>
<protein>
    <submittedName>
        <fullName evidence="6">MerR family transcriptional regulator</fullName>
    </submittedName>
</protein>
<dbReference type="InterPro" id="IPR047057">
    <property type="entry name" value="MerR_fam"/>
</dbReference>
<proteinExistence type="predicted"/>
<dbReference type="SUPFAM" id="SSF52540">
    <property type="entry name" value="P-loop containing nucleoside triphosphate hydrolases"/>
    <property type="match status" value="1"/>
</dbReference>
<organism evidence="6 7">
    <name type="scientific">Denitrobaculum tricleocarpae</name>
    <dbReference type="NCBI Taxonomy" id="2591009"/>
    <lineage>
        <taxon>Bacteria</taxon>
        <taxon>Pseudomonadati</taxon>
        <taxon>Pseudomonadota</taxon>
        <taxon>Alphaproteobacteria</taxon>
        <taxon>Rhodospirillales</taxon>
        <taxon>Rhodospirillaceae</taxon>
        <taxon>Denitrobaculum</taxon>
    </lineage>
</organism>
<dbReference type="GO" id="GO:0003700">
    <property type="term" value="F:DNA-binding transcription factor activity"/>
    <property type="evidence" value="ECO:0007669"/>
    <property type="project" value="InterPro"/>
</dbReference>
<name>A0A545TYL4_9PROT</name>
<evidence type="ECO:0000256" key="4">
    <source>
        <dbReference type="ARBA" id="ARBA00023163"/>
    </source>
</evidence>
<keyword evidence="3" id="KW-0238">DNA-binding</keyword>